<protein>
    <submittedName>
        <fullName evidence="6">Ferredoxin subunits of nitrite reductase and ring-hydroxylating dioxygenases</fullName>
    </submittedName>
</protein>
<evidence type="ECO:0000313" key="6">
    <source>
        <dbReference type="EMBL" id="AAW76629.1"/>
    </source>
</evidence>
<accession>Q5GXE2</accession>
<dbReference type="InterPro" id="IPR036922">
    <property type="entry name" value="Rieske_2Fe-2S_sf"/>
</dbReference>
<proteinExistence type="predicted"/>
<evidence type="ECO:0000256" key="3">
    <source>
        <dbReference type="ARBA" id="ARBA00023004"/>
    </source>
</evidence>
<gene>
    <name evidence="6" type="primary">NirD</name>
    <name evidence="6" type="ordered locus">XOO3375</name>
</gene>
<keyword evidence="1" id="KW-0001">2Fe-2S</keyword>
<evidence type="ECO:0000259" key="5">
    <source>
        <dbReference type="PROSITE" id="PS51296"/>
    </source>
</evidence>
<dbReference type="GO" id="GO:0051537">
    <property type="term" value="F:2 iron, 2 sulfur cluster binding"/>
    <property type="evidence" value="ECO:0007669"/>
    <property type="project" value="UniProtKB-KW"/>
</dbReference>
<reference evidence="6 7" key="1">
    <citation type="journal article" date="2005" name="Nucleic Acids Res.">
        <title>The genome sequence of Xanthomonas oryzae pathovar oryzae KACC10331, the bacterial blight pathogen of rice.</title>
        <authorList>
            <person name="Lee B.M."/>
            <person name="Park Y.J."/>
            <person name="Park D.S."/>
            <person name="Kang H.W."/>
            <person name="Kim J.G."/>
            <person name="Song E.S."/>
            <person name="Park I.C."/>
            <person name="Yoon U.H."/>
            <person name="Hahn J.H."/>
            <person name="Koo B.S."/>
            <person name="Lee G.B."/>
            <person name="Kim H."/>
            <person name="Park H.S."/>
            <person name="Yoon K.O."/>
            <person name="Kim J.H."/>
            <person name="Jung C.H."/>
            <person name="Koh N.H."/>
            <person name="Seo J.S."/>
            <person name="Go S.J."/>
        </authorList>
    </citation>
    <scope>NUCLEOTIDE SEQUENCE [LARGE SCALE GENOMIC DNA]</scope>
    <source>
        <strain evidence="7">KACC10331 / KXO85</strain>
    </source>
</reference>
<dbReference type="GO" id="GO:0046872">
    <property type="term" value="F:metal ion binding"/>
    <property type="evidence" value="ECO:0007669"/>
    <property type="project" value="UniProtKB-KW"/>
</dbReference>
<organism evidence="6 7">
    <name type="scientific">Xanthomonas oryzae pv. oryzae (strain KACC10331 / KXO85)</name>
    <dbReference type="NCBI Taxonomy" id="291331"/>
    <lineage>
        <taxon>Bacteria</taxon>
        <taxon>Pseudomonadati</taxon>
        <taxon>Pseudomonadota</taxon>
        <taxon>Gammaproteobacteria</taxon>
        <taxon>Lysobacterales</taxon>
        <taxon>Lysobacteraceae</taxon>
        <taxon>Xanthomonas</taxon>
    </lineage>
</organism>
<dbReference type="KEGG" id="xoo:XOO3375"/>
<keyword evidence="4" id="KW-0411">Iron-sulfur</keyword>
<dbReference type="Pfam" id="PF00355">
    <property type="entry name" value="Rieske"/>
    <property type="match status" value="1"/>
</dbReference>
<sequence>MTLRFAKMITSGMRGKVRAAQAVAGCPRMLSSPFNPPPIQARQCCQGPHATIQVHHRPVPCMSSPSPTTLATLTQIPDAGFLEVEARLDSRAESLVLYREGAQVRAWLNICPHAGRRLDWAPGQFLKTKEGQLVCAAHGAAFELRGGECVSGPCRGQSLFAVPVRVEDEQVLLG</sequence>
<dbReference type="Proteomes" id="UP000006735">
    <property type="component" value="Chromosome"/>
</dbReference>
<dbReference type="PANTHER" id="PTHR40261:SF1">
    <property type="entry name" value="RIESKE DOMAIN-CONTAINING PROTEIN"/>
    <property type="match status" value="1"/>
</dbReference>
<keyword evidence="7" id="KW-1185">Reference proteome</keyword>
<dbReference type="InterPro" id="IPR017941">
    <property type="entry name" value="Rieske_2Fe-2S"/>
</dbReference>
<dbReference type="PROSITE" id="PS51296">
    <property type="entry name" value="RIESKE"/>
    <property type="match status" value="1"/>
</dbReference>
<dbReference type="HOGENOM" id="CLU_1539427_0_0_6"/>
<feature type="domain" description="Rieske" evidence="5">
    <location>
        <begin position="93"/>
        <end position="173"/>
    </location>
</feature>
<keyword evidence="6" id="KW-0560">Oxidoreductase</keyword>
<keyword evidence="2" id="KW-0479">Metal-binding</keyword>
<keyword evidence="6" id="KW-0223">Dioxygenase</keyword>
<evidence type="ECO:0000256" key="1">
    <source>
        <dbReference type="ARBA" id="ARBA00022714"/>
    </source>
</evidence>
<dbReference type="AlphaFoldDB" id="Q5GXE2"/>
<evidence type="ECO:0000256" key="2">
    <source>
        <dbReference type="ARBA" id="ARBA00022723"/>
    </source>
</evidence>
<keyword evidence="3" id="KW-0408">Iron</keyword>
<name>Q5GXE2_XANOR</name>
<evidence type="ECO:0000313" key="7">
    <source>
        <dbReference type="Proteomes" id="UP000006735"/>
    </source>
</evidence>
<dbReference type="Gene3D" id="2.102.10.10">
    <property type="entry name" value="Rieske [2Fe-2S] iron-sulphur domain"/>
    <property type="match status" value="1"/>
</dbReference>
<dbReference type="CDD" id="cd03467">
    <property type="entry name" value="Rieske"/>
    <property type="match status" value="1"/>
</dbReference>
<dbReference type="GO" id="GO:0051213">
    <property type="term" value="F:dioxygenase activity"/>
    <property type="evidence" value="ECO:0007669"/>
    <property type="project" value="UniProtKB-KW"/>
</dbReference>
<dbReference type="SUPFAM" id="SSF50022">
    <property type="entry name" value="ISP domain"/>
    <property type="match status" value="1"/>
</dbReference>
<dbReference type="EMBL" id="AE013598">
    <property type="protein sequence ID" value="AAW76629.1"/>
    <property type="molecule type" value="Genomic_DNA"/>
</dbReference>
<evidence type="ECO:0000256" key="4">
    <source>
        <dbReference type="ARBA" id="ARBA00023014"/>
    </source>
</evidence>
<dbReference type="STRING" id="291331.XOO3375"/>
<dbReference type="PANTHER" id="PTHR40261">
    <property type="match status" value="1"/>
</dbReference>